<protein>
    <submittedName>
        <fullName evidence="4">Transcriptional regulator, TetR family</fullName>
    </submittedName>
</protein>
<dbReference type="SUPFAM" id="SSF46689">
    <property type="entry name" value="Homeodomain-like"/>
    <property type="match status" value="1"/>
</dbReference>
<keyword evidence="3" id="KW-0804">Transcription</keyword>
<evidence type="ECO:0000313" key="5">
    <source>
        <dbReference type="Proteomes" id="UP000061569"/>
    </source>
</evidence>
<name>A0A0S2DCZ5_LYSEN</name>
<keyword evidence="2" id="KW-0238">DNA-binding</keyword>
<dbReference type="Pfam" id="PF00440">
    <property type="entry name" value="TetR_N"/>
    <property type="match status" value="1"/>
</dbReference>
<dbReference type="PANTHER" id="PTHR47506:SF6">
    <property type="entry name" value="HTH-TYPE TRANSCRIPTIONAL REPRESSOR NEMR"/>
    <property type="match status" value="1"/>
</dbReference>
<organism evidence="4 5">
    <name type="scientific">Lysobacter enzymogenes</name>
    <dbReference type="NCBI Taxonomy" id="69"/>
    <lineage>
        <taxon>Bacteria</taxon>
        <taxon>Pseudomonadati</taxon>
        <taxon>Pseudomonadota</taxon>
        <taxon>Gammaproteobacteria</taxon>
        <taxon>Lysobacterales</taxon>
        <taxon>Lysobacteraceae</taxon>
        <taxon>Lysobacter</taxon>
    </lineage>
</organism>
<dbReference type="EMBL" id="CP013140">
    <property type="protein sequence ID" value="ALN56396.1"/>
    <property type="molecule type" value="Genomic_DNA"/>
</dbReference>
<evidence type="ECO:0000256" key="2">
    <source>
        <dbReference type="ARBA" id="ARBA00023125"/>
    </source>
</evidence>
<dbReference type="AlphaFoldDB" id="A0A0S2DCZ5"/>
<dbReference type="Gene3D" id="1.10.357.10">
    <property type="entry name" value="Tetracycline Repressor, domain 2"/>
    <property type="match status" value="1"/>
</dbReference>
<dbReference type="PANTHER" id="PTHR47506">
    <property type="entry name" value="TRANSCRIPTIONAL REGULATORY PROTEIN"/>
    <property type="match status" value="1"/>
</dbReference>
<keyword evidence="1" id="KW-0805">Transcription regulation</keyword>
<dbReference type="PROSITE" id="PS50977">
    <property type="entry name" value="HTH_TETR_2"/>
    <property type="match status" value="1"/>
</dbReference>
<dbReference type="PATRIC" id="fig|69.6.peg.1026"/>
<dbReference type="InterPro" id="IPR001647">
    <property type="entry name" value="HTH_TetR"/>
</dbReference>
<evidence type="ECO:0000313" key="4">
    <source>
        <dbReference type="EMBL" id="ALN56396.1"/>
    </source>
</evidence>
<dbReference type="PRINTS" id="PR00455">
    <property type="entry name" value="HTHTETR"/>
</dbReference>
<dbReference type="STRING" id="69.GLE_1038"/>
<dbReference type="SUPFAM" id="SSF48498">
    <property type="entry name" value="Tetracyclin repressor-like, C-terminal domain"/>
    <property type="match status" value="1"/>
</dbReference>
<dbReference type="InterPro" id="IPR036271">
    <property type="entry name" value="Tet_transcr_reg_TetR-rel_C_sf"/>
</dbReference>
<dbReference type="KEGG" id="lez:GLE_1038"/>
<accession>A0A0S2DCZ5</accession>
<dbReference type="Proteomes" id="UP000061569">
    <property type="component" value="Chromosome"/>
</dbReference>
<dbReference type="InterPro" id="IPR009057">
    <property type="entry name" value="Homeodomain-like_sf"/>
</dbReference>
<gene>
    <name evidence="4" type="ORF">GLE_1038</name>
</gene>
<reference evidence="4 5" key="1">
    <citation type="submission" date="2015-11" db="EMBL/GenBank/DDBJ databases">
        <title>Genome sequences of Lysobacter enzymogenes strain C3 and Lysobacter antibioticus ATCC 29479.</title>
        <authorList>
            <person name="Kobayashi D.Y."/>
        </authorList>
    </citation>
    <scope>NUCLEOTIDE SEQUENCE [LARGE SCALE GENOMIC DNA]</scope>
    <source>
        <strain evidence="4 5">C3</strain>
    </source>
</reference>
<sequence length="200" mass="21739">MNAIPVPHDVRKHILDVAYPLMLRKGFTAVGLAEVLSAAQVPKGSFYHYFGSKEAFGEALLEAYFSDYLQHVDALMAQPGSGAQRAIAYFEDWREAQTGSDPDGRCLVVKLGAEVCDLSEPMRAALERGTGAVIARIARCIERGRDDGSLPAGPEPQSLAQGLYQNWIGASLLAKVQREREPMDLAMAGTRHLLGLPTQD</sequence>
<dbReference type="GO" id="GO:0003677">
    <property type="term" value="F:DNA binding"/>
    <property type="evidence" value="ECO:0007669"/>
    <property type="project" value="UniProtKB-UniRule"/>
</dbReference>
<dbReference type="Pfam" id="PF16925">
    <property type="entry name" value="TetR_C_13"/>
    <property type="match status" value="1"/>
</dbReference>
<dbReference type="OrthoDB" id="4541465at2"/>
<evidence type="ECO:0000256" key="3">
    <source>
        <dbReference type="ARBA" id="ARBA00023163"/>
    </source>
</evidence>
<dbReference type="InterPro" id="IPR011075">
    <property type="entry name" value="TetR_C"/>
</dbReference>
<evidence type="ECO:0000256" key="1">
    <source>
        <dbReference type="ARBA" id="ARBA00023015"/>
    </source>
</evidence>
<proteinExistence type="predicted"/>